<sequence>MLELPTGSARRGLGAGSHSVYLPVWVQTTRGQWTVFGGAGYWLDHGAGARNAWAGGVTALYQVNERLQLGGEFYGGTRRHVDEAGATGFNLGGILQLHDGFALLFSAGRVTARPVTSGAACSVVTARNPDVRQWRPHDPPLVWIWPFKFIFQDLSGLRIHTHFMCACGILNVKRIAKAAASFFLLKLFIGNFSWMSPERDGTGINHRKFGILGKFLTSKWFDFGVLFGFSGISGIGEGARRDQGGQQGKFGVAVHDSSPESAGGLHGADATLADLDRTESYRRLQFCRGWARA</sequence>
<dbReference type="InParanoid" id="B9TJI5"/>
<reference evidence="2" key="1">
    <citation type="journal article" date="2010" name="Nat. Biotechnol.">
        <title>Draft genome sequence of the oilseed species Ricinus communis.</title>
        <authorList>
            <person name="Chan A.P."/>
            <person name="Crabtree J."/>
            <person name="Zhao Q."/>
            <person name="Lorenzi H."/>
            <person name="Orvis J."/>
            <person name="Puiu D."/>
            <person name="Melake-Berhan A."/>
            <person name="Jones K.M."/>
            <person name="Redman J."/>
            <person name="Chen G."/>
            <person name="Cahoon E.B."/>
            <person name="Gedil M."/>
            <person name="Stanke M."/>
            <person name="Haas B.J."/>
            <person name="Wortman J.R."/>
            <person name="Fraser-Liggett C.M."/>
            <person name="Ravel J."/>
            <person name="Rabinowicz P.D."/>
        </authorList>
    </citation>
    <scope>NUCLEOTIDE SEQUENCE [LARGE SCALE GENOMIC DNA]</scope>
    <source>
        <strain evidence="2">cv. Hale</strain>
    </source>
</reference>
<protein>
    <submittedName>
        <fullName evidence="1">Uncharacterized protein</fullName>
    </submittedName>
</protein>
<evidence type="ECO:0000313" key="1">
    <source>
        <dbReference type="EMBL" id="EEF23979.1"/>
    </source>
</evidence>
<evidence type="ECO:0000313" key="2">
    <source>
        <dbReference type="Proteomes" id="UP000008311"/>
    </source>
</evidence>
<organism evidence="1 2">
    <name type="scientific">Ricinus communis</name>
    <name type="common">Castor bean</name>
    <dbReference type="NCBI Taxonomy" id="3988"/>
    <lineage>
        <taxon>Eukaryota</taxon>
        <taxon>Viridiplantae</taxon>
        <taxon>Streptophyta</taxon>
        <taxon>Embryophyta</taxon>
        <taxon>Tracheophyta</taxon>
        <taxon>Spermatophyta</taxon>
        <taxon>Magnoliopsida</taxon>
        <taxon>eudicotyledons</taxon>
        <taxon>Gunneridae</taxon>
        <taxon>Pentapetalae</taxon>
        <taxon>rosids</taxon>
        <taxon>fabids</taxon>
        <taxon>Malpighiales</taxon>
        <taxon>Euphorbiaceae</taxon>
        <taxon>Acalyphoideae</taxon>
        <taxon>Acalypheae</taxon>
        <taxon>Ricinus</taxon>
    </lineage>
</organism>
<dbReference type="AlphaFoldDB" id="B9TJI5"/>
<gene>
    <name evidence="1" type="ORF">RCOM_1910110</name>
</gene>
<proteinExistence type="predicted"/>
<accession>B9TJI5</accession>
<name>B9TJI5_RICCO</name>
<dbReference type="Proteomes" id="UP000008311">
    <property type="component" value="Unassembled WGS sequence"/>
</dbReference>
<dbReference type="EMBL" id="EQ983947">
    <property type="protein sequence ID" value="EEF23979.1"/>
    <property type="molecule type" value="Genomic_DNA"/>
</dbReference>
<keyword evidence="2" id="KW-1185">Reference proteome</keyword>